<dbReference type="PANTHER" id="PTHR45703">
    <property type="entry name" value="DYNEIN HEAVY CHAIN"/>
    <property type="match status" value="1"/>
</dbReference>
<dbReference type="Proteomes" id="UP000678393">
    <property type="component" value="Unassembled WGS sequence"/>
</dbReference>
<dbReference type="AlphaFoldDB" id="A0A8S3Z1F5"/>
<dbReference type="GO" id="GO:0007018">
    <property type="term" value="P:microtubule-based movement"/>
    <property type="evidence" value="ECO:0007669"/>
    <property type="project" value="InterPro"/>
</dbReference>
<dbReference type="GO" id="GO:0051959">
    <property type="term" value="F:dynein light intermediate chain binding"/>
    <property type="evidence" value="ECO:0007669"/>
    <property type="project" value="InterPro"/>
</dbReference>
<feature type="non-terminal residue" evidence="2">
    <location>
        <position position="1"/>
    </location>
</feature>
<dbReference type="InterPro" id="IPR026983">
    <property type="entry name" value="DHC"/>
</dbReference>
<evidence type="ECO:0000313" key="3">
    <source>
        <dbReference type="Proteomes" id="UP000678393"/>
    </source>
</evidence>
<feature type="non-terminal residue" evidence="2">
    <location>
        <position position="230"/>
    </location>
</feature>
<dbReference type="EMBL" id="CAJHNH020001492">
    <property type="protein sequence ID" value="CAG5123287.1"/>
    <property type="molecule type" value="Genomic_DNA"/>
</dbReference>
<reference evidence="2" key="1">
    <citation type="submission" date="2021-04" db="EMBL/GenBank/DDBJ databases">
        <authorList>
            <consortium name="Molecular Ecology Group"/>
        </authorList>
    </citation>
    <scope>NUCLEOTIDE SEQUENCE</scope>
</reference>
<keyword evidence="3" id="KW-1185">Reference proteome</keyword>
<protein>
    <recommendedName>
        <fullName evidence="1">Dynein heavy chain linker domain-containing protein</fullName>
    </recommendedName>
</protein>
<dbReference type="PANTHER" id="PTHR45703:SF8">
    <property type="entry name" value="DYNEINS HEAVY CHAIN"/>
    <property type="match status" value="1"/>
</dbReference>
<comment type="caution">
    <text evidence="2">The sequence shown here is derived from an EMBL/GenBank/DDBJ whole genome shotgun (WGS) entry which is preliminary data.</text>
</comment>
<organism evidence="2 3">
    <name type="scientific">Candidula unifasciata</name>
    <dbReference type="NCBI Taxonomy" id="100452"/>
    <lineage>
        <taxon>Eukaryota</taxon>
        <taxon>Metazoa</taxon>
        <taxon>Spiralia</taxon>
        <taxon>Lophotrochozoa</taxon>
        <taxon>Mollusca</taxon>
        <taxon>Gastropoda</taxon>
        <taxon>Heterobranchia</taxon>
        <taxon>Euthyneura</taxon>
        <taxon>Panpulmonata</taxon>
        <taxon>Eupulmonata</taxon>
        <taxon>Stylommatophora</taxon>
        <taxon>Helicina</taxon>
        <taxon>Helicoidea</taxon>
        <taxon>Geomitridae</taxon>
        <taxon>Candidula</taxon>
    </lineage>
</organism>
<proteinExistence type="predicted"/>
<dbReference type="Gene3D" id="3.20.180.20">
    <property type="entry name" value="Dynein heavy chain, N-terminal domain 2"/>
    <property type="match status" value="1"/>
</dbReference>
<evidence type="ECO:0000259" key="1">
    <source>
        <dbReference type="Pfam" id="PF08393"/>
    </source>
</evidence>
<feature type="domain" description="Dynein heavy chain linker" evidence="1">
    <location>
        <begin position="6"/>
        <end position="228"/>
    </location>
</feature>
<evidence type="ECO:0000313" key="2">
    <source>
        <dbReference type="EMBL" id="CAG5123287.1"/>
    </source>
</evidence>
<dbReference type="InterPro" id="IPR042222">
    <property type="entry name" value="Dynein_2_N"/>
</dbReference>
<dbReference type="GO" id="GO:0045505">
    <property type="term" value="F:dynein intermediate chain binding"/>
    <property type="evidence" value="ECO:0007669"/>
    <property type="project" value="InterPro"/>
</dbReference>
<dbReference type="OrthoDB" id="6160311at2759"/>
<name>A0A8S3Z1F5_9EUPU</name>
<dbReference type="Gene3D" id="1.10.287.2620">
    <property type="match status" value="1"/>
</dbReference>
<accession>A0A8S3Z1F5</accession>
<dbReference type="Gene3D" id="1.20.140.100">
    <property type="entry name" value="Dynein heavy chain, N-terminal domain 2"/>
    <property type="match status" value="1"/>
</dbReference>
<dbReference type="InterPro" id="IPR042228">
    <property type="entry name" value="Dynein_linker_3"/>
</dbReference>
<dbReference type="GO" id="GO:0030286">
    <property type="term" value="C:dynein complex"/>
    <property type="evidence" value="ECO:0007669"/>
    <property type="project" value="InterPro"/>
</dbReference>
<dbReference type="Pfam" id="PF08393">
    <property type="entry name" value="DHC_N2"/>
    <property type="match status" value="1"/>
</dbReference>
<dbReference type="InterPro" id="IPR013602">
    <property type="entry name" value="Dynein_heavy_linker"/>
</dbReference>
<sequence length="230" mass="26853">VKFVMDDSTTLADLLNLNLHNYEDEVRNIVDKSVKEMSMEKVLKELNTTWATMEFEHEKHPRTGITIIKTSEELIETLEDNQVQLQNMMTSKYIAHFLQEVSMWQKKLSTADQVISIYMEVQRTWSHLESIFIGSEDIRKQLPEDSRRFDGIDTDFKELVNQVERTTNVIESTNQPHLYERLEALQKELALCEKALAEYLETKRLAFPRFYFVSSADLLDILSNGNDPVT</sequence>
<dbReference type="FunFam" id="1.20.140.100:FF:000007">
    <property type="entry name" value="Dynein axonemal heavy chain 9"/>
    <property type="match status" value="1"/>
</dbReference>
<gene>
    <name evidence="2" type="ORF">CUNI_LOCUS8845</name>
</gene>